<evidence type="ECO:0008006" key="3">
    <source>
        <dbReference type="Google" id="ProtNLM"/>
    </source>
</evidence>
<dbReference type="GO" id="GO:0019005">
    <property type="term" value="C:SCF ubiquitin ligase complex"/>
    <property type="evidence" value="ECO:0007669"/>
    <property type="project" value="TreeGrafter"/>
</dbReference>
<evidence type="ECO:0000313" key="2">
    <source>
        <dbReference type="Proteomes" id="UP001454036"/>
    </source>
</evidence>
<dbReference type="InterPro" id="IPR032675">
    <property type="entry name" value="LRR_dom_sf"/>
</dbReference>
<dbReference type="InterPro" id="IPR006553">
    <property type="entry name" value="Leu-rich_rpt_Cys-con_subtyp"/>
</dbReference>
<dbReference type="Proteomes" id="UP001454036">
    <property type="component" value="Unassembled WGS sequence"/>
</dbReference>
<gene>
    <name evidence="1" type="ORF">LIER_01468</name>
</gene>
<dbReference type="PANTHER" id="PTHR13318">
    <property type="entry name" value="PARTNER OF PAIRED, ISOFORM B-RELATED"/>
    <property type="match status" value="1"/>
</dbReference>
<dbReference type="AlphaFoldDB" id="A0AAV3NLR8"/>
<comment type="caution">
    <text evidence="1">The sequence shown here is derived from an EMBL/GenBank/DDBJ whole genome shotgun (WGS) entry which is preliminary data.</text>
</comment>
<sequence>MSFTGELCVMEIVDVKDCEVPLKLCKEIGVKRSSDNGIELMVKKPRVLEFCDESLAETFNNLGDLEFGSEIKNDEKATCSGDISGLDNLEYLKKDSQIFSDFDLNVVDVEDFGFDLNVPTFEVEGCENDVVVENKVEVVDISSDESDEDEVIVVSEINSAVNSKLLENRNLSESIGPLSLGFGTFGGEYDVGGSSLVNGKRRYTRDEKGKVKVDDSWLSLTSNLVPLELGPRTQESSEPINVSSPALRIQELEPRDVDPVRTNMMDAATRIITMDASLRKHELRRIAVSFARFNSREHRSAETLNVDKHLGTGDSPFSVALKNVREQNVMRKKKLLIEWSPSGDGCRKSSRGVVPSLLELSLKVLAQNAAAIVSLEGIPYILRRRLADLICNFRSMNAKTFDLFVKGSPSEVCVKDCHWLTEDQFSMAFGNFDVKKLVVLQLELCGQCNFDYVMGKTFAGSLNSMPNLVIVSLKGASRLSDEAVEALVRSAPTLQSITLSQCSLLTEKCIDIIADAIGPTLKELYIDECQRIHAMSIKTALSKFEILEILSVAGIQAVCDKFVEGIVIVCGKTLKELNLADCPKLTDYSLEVIARTCSSLRSLNISKLHQLTDLSLEYLANGCRFIHTLTLHGNRFSDDALAAFLETSGKSLKKLSLNNVSKVGCNTAISLAKHSRGLLSLDLSWCRRVTNEALGLIVDCCSSLRLLRLFGCTQINGVFLNGHSNTRVQIVGLSNTPLLENMNGLQPEELLLRYSEL</sequence>
<dbReference type="SMART" id="SM00367">
    <property type="entry name" value="LRR_CC"/>
    <property type="match status" value="6"/>
</dbReference>
<dbReference type="SUPFAM" id="SSF52047">
    <property type="entry name" value="RNI-like"/>
    <property type="match status" value="1"/>
</dbReference>
<dbReference type="EMBL" id="BAABME010000142">
    <property type="protein sequence ID" value="GAA0140041.1"/>
    <property type="molecule type" value="Genomic_DNA"/>
</dbReference>
<accession>A0AAV3NLR8</accession>
<organism evidence="1 2">
    <name type="scientific">Lithospermum erythrorhizon</name>
    <name type="common">Purple gromwell</name>
    <name type="synonym">Lithospermum officinale var. erythrorhizon</name>
    <dbReference type="NCBI Taxonomy" id="34254"/>
    <lineage>
        <taxon>Eukaryota</taxon>
        <taxon>Viridiplantae</taxon>
        <taxon>Streptophyta</taxon>
        <taxon>Embryophyta</taxon>
        <taxon>Tracheophyta</taxon>
        <taxon>Spermatophyta</taxon>
        <taxon>Magnoliopsida</taxon>
        <taxon>eudicotyledons</taxon>
        <taxon>Gunneridae</taxon>
        <taxon>Pentapetalae</taxon>
        <taxon>asterids</taxon>
        <taxon>lamiids</taxon>
        <taxon>Boraginales</taxon>
        <taxon>Boraginaceae</taxon>
        <taxon>Boraginoideae</taxon>
        <taxon>Lithospermeae</taxon>
        <taxon>Lithospermum</taxon>
    </lineage>
</organism>
<reference evidence="1 2" key="1">
    <citation type="submission" date="2024-01" db="EMBL/GenBank/DDBJ databases">
        <title>The complete chloroplast genome sequence of Lithospermum erythrorhizon: insights into the phylogenetic relationship among Boraginaceae species and the maternal lineages of purple gromwells.</title>
        <authorList>
            <person name="Okada T."/>
            <person name="Watanabe K."/>
        </authorList>
    </citation>
    <scope>NUCLEOTIDE SEQUENCE [LARGE SCALE GENOMIC DNA]</scope>
</reference>
<dbReference type="Gene3D" id="3.80.10.10">
    <property type="entry name" value="Ribonuclease Inhibitor"/>
    <property type="match status" value="2"/>
</dbReference>
<dbReference type="GO" id="GO:0031146">
    <property type="term" value="P:SCF-dependent proteasomal ubiquitin-dependent protein catabolic process"/>
    <property type="evidence" value="ECO:0007669"/>
    <property type="project" value="TreeGrafter"/>
</dbReference>
<name>A0AAV3NLR8_LITER</name>
<dbReference type="PANTHER" id="PTHR13318:SF101">
    <property type="entry name" value="F-BOX_LRR PROTEIN"/>
    <property type="match status" value="1"/>
</dbReference>
<proteinExistence type="predicted"/>
<evidence type="ECO:0000313" key="1">
    <source>
        <dbReference type="EMBL" id="GAA0140041.1"/>
    </source>
</evidence>
<keyword evidence="2" id="KW-1185">Reference proteome</keyword>
<protein>
    <recommendedName>
        <fullName evidence="3">Rad7</fullName>
    </recommendedName>
</protein>